<dbReference type="EMBL" id="FUXI01000003">
    <property type="protein sequence ID" value="SJZ46637.1"/>
    <property type="molecule type" value="Genomic_DNA"/>
</dbReference>
<protein>
    <submittedName>
        <fullName evidence="2">Predicted nuclease of the RNAse H fold, HicB family</fullName>
    </submittedName>
</protein>
<dbReference type="Gene3D" id="3.30.160.250">
    <property type="match status" value="1"/>
</dbReference>
<dbReference type="STRING" id="263852.SAMN02745116_00424"/>
<dbReference type="InterPro" id="IPR031807">
    <property type="entry name" value="HicB-like"/>
</dbReference>
<dbReference type="OrthoDB" id="5419659at2"/>
<feature type="domain" description="HicB-like antitoxin of toxin-antitoxin system" evidence="1">
    <location>
        <begin position="5"/>
        <end position="104"/>
    </location>
</feature>
<reference evidence="2 3" key="1">
    <citation type="submission" date="2017-02" db="EMBL/GenBank/DDBJ databases">
        <authorList>
            <person name="Peterson S.W."/>
        </authorList>
    </citation>
    <scope>NUCLEOTIDE SEQUENCE [LARGE SCALE GENOMIC DNA]</scope>
    <source>
        <strain evidence="2 3">ATCC BAA-1030</strain>
    </source>
</reference>
<proteinExistence type="predicted"/>
<evidence type="ECO:0000259" key="1">
    <source>
        <dbReference type="Pfam" id="PF15919"/>
    </source>
</evidence>
<organism evidence="2 3">
    <name type="scientific">Pilibacter termitis</name>
    <dbReference type="NCBI Taxonomy" id="263852"/>
    <lineage>
        <taxon>Bacteria</taxon>
        <taxon>Bacillati</taxon>
        <taxon>Bacillota</taxon>
        <taxon>Bacilli</taxon>
        <taxon>Lactobacillales</taxon>
        <taxon>Enterococcaceae</taxon>
        <taxon>Pilibacter</taxon>
    </lineage>
</organism>
<evidence type="ECO:0000313" key="3">
    <source>
        <dbReference type="Proteomes" id="UP000190328"/>
    </source>
</evidence>
<evidence type="ECO:0000313" key="2">
    <source>
        <dbReference type="EMBL" id="SJZ46637.1"/>
    </source>
</evidence>
<dbReference type="SUPFAM" id="SSF143100">
    <property type="entry name" value="TTHA1013/TTHA0281-like"/>
    <property type="match status" value="1"/>
</dbReference>
<sequence length="128" mass="14031">MLKIYPAVFEKDPVGLGVYFPDLDDSATQGANIEEALENASDLLGIQLAWNVENNIPLPTPSEVSEIKIDPATQFVSLVSVNLTDYLQDTKADKKTIKIPHWLNVRATKAGINFSQTTTEALMDKLGV</sequence>
<dbReference type="RefSeq" id="WP_078806384.1">
    <property type="nucleotide sequence ID" value="NZ_FUXI01000003.1"/>
</dbReference>
<name>A0A1T4KWF1_9ENTE</name>
<keyword evidence="3" id="KW-1185">Reference proteome</keyword>
<gene>
    <name evidence="2" type="ORF">SAMN02745116_00424</name>
</gene>
<dbReference type="InterPro" id="IPR035069">
    <property type="entry name" value="TTHA1013/TTHA0281-like"/>
</dbReference>
<dbReference type="AlphaFoldDB" id="A0A1T4KWF1"/>
<accession>A0A1T4KWF1</accession>
<dbReference type="Pfam" id="PF15919">
    <property type="entry name" value="HicB_lk_antitox"/>
    <property type="match status" value="1"/>
</dbReference>
<dbReference type="Proteomes" id="UP000190328">
    <property type="component" value="Unassembled WGS sequence"/>
</dbReference>